<sequence>MEDSNHEYQYTSVPTDQELRVLEIEPAANYTDPLVASLYIRPIDDDVESPQPTYDCVSYRWGTNEDVKLLICDDRRLNIAAVVDEMLRHLRKAGKARRMWMVSICINQKDDAEKATQVNIMCLIYARANKVHVWLGSAVDNDMIPSVFSLLRLAALATTQSDFIVAHLSPSMMKSLVSFLTRPWFTRRWVIQEVEPARTAVFHCGYHRLPWQ</sequence>
<dbReference type="EMBL" id="MU006216">
    <property type="protein sequence ID" value="KAF2833793.1"/>
    <property type="molecule type" value="Genomic_DNA"/>
</dbReference>
<dbReference type="AlphaFoldDB" id="A0A6A7AKW5"/>
<keyword evidence="3" id="KW-1185">Reference proteome</keyword>
<accession>A0A6A7AKW5</accession>
<organism evidence="2 3">
    <name type="scientific">Ophiobolus disseminans</name>
    <dbReference type="NCBI Taxonomy" id="1469910"/>
    <lineage>
        <taxon>Eukaryota</taxon>
        <taxon>Fungi</taxon>
        <taxon>Dikarya</taxon>
        <taxon>Ascomycota</taxon>
        <taxon>Pezizomycotina</taxon>
        <taxon>Dothideomycetes</taxon>
        <taxon>Pleosporomycetidae</taxon>
        <taxon>Pleosporales</taxon>
        <taxon>Pleosporineae</taxon>
        <taxon>Phaeosphaeriaceae</taxon>
        <taxon>Ophiobolus</taxon>
    </lineage>
</organism>
<feature type="domain" description="Heterokaryon incompatibility" evidence="1">
    <location>
        <begin position="54"/>
        <end position="193"/>
    </location>
</feature>
<evidence type="ECO:0000313" key="2">
    <source>
        <dbReference type="EMBL" id="KAF2833793.1"/>
    </source>
</evidence>
<dbReference type="Proteomes" id="UP000799424">
    <property type="component" value="Unassembled WGS sequence"/>
</dbReference>
<evidence type="ECO:0000313" key="3">
    <source>
        <dbReference type="Proteomes" id="UP000799424"/>
    </source>
</evidence>
<dbReference type="InterPro" id="IPR052895">
    <property type="entry name" value="HetReg/Transcr_Mod"/>
</dbReference>
<dbReference type="Pfam" id="PF06985">
    <property type="entry name" value="HET"/>
    <property type="match status" value="1"/>
</dbReference>
<gene>
    <name evidence="2" type="ORF">CC86DRAFT_15075</name>
</gene>
<dbReference type="InterPro" id="IPR010730">
    <property type="entry name" value="HET"/>
</dbReference>
<reference evidence="2" key="1">
    <citation type="journal article" date="2020" name="Stud. Mycol.">
        <title>101 Dothideomycetes genomes: a test case for predicting lifestyles and emergence of pathogens.</title>
        <authorList>
            <person name="Haridas S."/>
            <person name="Albert R."/>
            <person name="Binder M."/>
            <person name="Bloem J."/>
            <person name="Labutti K."/>
            <person name="Salamov A."/>
            <person name="Andreopoulos B."/>
            <person name="Baker S."/>
            <person name="Barry K."/>
            <person name="Bills G."/>
            <person name="Bluhm B."/>
            <person name="Cannon C."/>
            <person name="Castanera R."/>
            <person name="Culley D."/>
            <person name="Daum C."/>
            <person name="Ezra D."/>
            <person name="Gonzalez J."/>
            <person name="Henrissat B."/>
            <person name="Kuo A."/>
            <person name="Liang C."/>
            <person name="Lipzen A."/>
            <person name="Lutzoni F."/>
            <person name="Magnuson J."/>
            <person name="Mondo S."/>
            <person name="Nolan M."/>
            <person name="Ohm R."/>
            <person name="Pangilinan J."/>
            <person name="Park H.-J."/>
            <person name="Ramirez L."/>
            <person name="Alfaro M."/>
            <person name="Sun H."/>
            <person name="Tritt A."/>
            <person name="Yoshinaga Y."/>
            <person name="Zwiers L.-H."/>
            <person name="Turgeon B."/>
            <person name="Goodwin S."/>
            <person name="Spatafora J."/>
            <person name="Crous P."/>
            <person name="Grigoriev I."/>
        </authorList>
    </citation>
    <scope>NUCLEOTIDE SEQUENCE</scope>
    <source>
        <strain evidence="2">CBS 113818</strain>
    </source>
</reference>
<name>A0A6A7AKW5_9PLEO</name>
<evidence type="ECO:0000259" key="1">
    <source>
        <dbReference type="Pfam" id="PF06985"/>
    </source>
</evidence>
<protein>
    <recommendedName>
        <fullName evidence="1">Heterokaryon incompatibility domain-containing protein</fullName>
    </recommendedName>
</protein>
<proteinExistence type="predicted"/>
<dbReference type="PANTHER" id="PTHR24148:SF64">
    <property type="entry name" value="HETEROKARYON INCOMPATIBILITY DOMAIN-CONTAINING PROTEIN"/>
    <property type="match status" value="1"/>
</dbReference>
<dbReference type="PANTHER" id="PTHR24148">
    <property type="entry name" value="ANKYRIN REPEAT DOMAIN-CONTAINING PROTEIN 39 HOMOLOG-RELATED"/>
    <property type="match status" value="1"/>
</dbReference>
<dbReference type="OrthoDB" id="2157530at2759"/>